<reference evidence="12" key="1">
    <citation type="journal article" date="2016" name="Genome Announc.">
        <title>Genome sequences of three species of Hanseniaspora isolated from spontaneous wine fermentations.</title>
        <authorList>
            <person name="Sternes P.R."/>
            <person name="Lee D."/>
            <person name="Kutyna D.R."/>
            <person name="Borneman A.R."/>
        </authorList>
    </citation>
    <scope>NUCLEOTIDE SEQUENCE [LARGE SCALE GENOMIC DNA]</scope>
    <source>
        <strain evidence="12">AWRI3579</strain>
    </source>
</reference>
<feature type="domain" description="Non-structural maintenance of chromosome element 4 C-terminal" evidence="9">
    <location>
        <begin position="301"/>
        <end position="395"/>
    </location>
</feature>
<evidence type="ECO:0000256" key="6">
    <source>
        <dbReference type="ARBA" id="ARBA00023242"/>
    </source>
</evidence>
<evidence type="ECO:0000256" key="3">
    <source>
        <dbReference type="ARBA" id="ARBA00022763"/>
    </source>
</evidence>
<dbReference type="InParanoid" id="A0A1E5RNY4"/>
<sequence>MDKRTRGQRDSSQHLKKKLKKSGSQAYGLNKEGDHEGDRLEYQILQGYRTMDSEMVEQRVQLDREADINIAIQKLKDADKLFNQAGALMKDPEKTSNTILAYDSRALLNISELAQTSVRSLKLDEAKQNINSVDVLNGMKKWMLEEYLEETGLDQNLVDSDEENENINNEGNEQEVDENESLSQADIDKRLMTRRLKERSKLAKYEPFKQFEQFNWLKLGTLYRNISRKPNVVDHLLGPLQVEKKARAAPKPRVRDDPLGKEVTAKNMSNEDMNAKGAATTEEFVRACFKILKKKKGYESINLFEFIIDPNSFSKSLENLFYTSFLIRDGKLIMEEDADGYPQIRIMPPVPKDPEARALELQKRNEKPLSHLIFQLDIPTYEKLKQEFNITESFIGNV</sequence>
<feature type="region of interest" description="Disordered" evidence="8">
    <location>
        <begin position="154"/>
        <end position="185"/>
    </location>
</feature>
<comment type="similarity">
    <text evidence="2 7">Belongs to the NSE4 family.</text>
</comment>
<dbReference type="AlphaFoldDB" id="A0A1E5RNY4"/>
<dbReference type="InterPro" id="IPR029225">
    <property type="entry name" value="Nse4_Nse3-bd"/>
</dbReference>
<dbReference type="InterPro" id="IPR027786">
    <property type="entry name" value="Nse4/EID"/>
</dbReference>
<feature type="region of interest" description="Disordered" evidence="8">
    <location>
        <begin position="1"/>
        <end position="34"/>
    </location>
</feature>
<dbReference type="PANTHER" id="PTHR16140">
    <property type="entry name" value="NON-STRUCTURAL MAINTENANCE OF CHROMOSOMES ELEMENT 4"/>
    <property type="match status" value="1"/>
</dbReference>
<dbReference type="Pfam" id="PF15412">
    <property type="entry name" value="Nse4-Nse3_bdg"/>
    <property type="match status" value="1"/>
</dbReference>
<evidence type="ECO:0000259" key="10">
    <source>
        <dbReference type="Pfam" id="PF15412"/>
    </source>
</evidence>
<comment type="subcellular location">
    <subcellularLocation>
        <location evidence="1 7">Nucleus</location>
    </subcellularLocation>
</comment>
<evidence type="ECO:0000259" key="9">
    <source>
        <dbReference type="Pfam" id="PF08743"/>
    </source>
</evidence>
<dbReference type="OrthoDB" id="361242at2759"/>
<evidence type="ECO:0000256" key="8">
    <source>
        <dbReference type="SAM" id="MobiDB-lite"/>
    </source>
</evidence>
<protein>
    <recommendedName>
        <fullName evidence="7">Non-structural maintenance of chromosomes element 4</fullName>
    </recommendedName>
</protein>
<evidence type="ECO:0000256" key="1">
    <source>
        <dbReference type="ARBA" id="ARBA00004123"/>
    </source>
</evidence>
<keyword evidence="6 7" id="KW-0539">Nucleus</keyword>
<dbReference type="PANTHER" id="PTHR16140:SF0">
    <property type="entry name" value="NON-STRUCTURAL MAINTENANCE OF CHROMOSOMES ELEMENT 4"/>
    <property type="match status" value="1"/>
</dbReference>
<keyword evidence="3 7" id="KW-0227">DNA damage</keyword>
<gene>
    <name evidence="11" type="ORF">AWRI3579_g913</name>
</gene>
<keyword evidence="12" id="KW-1185">Reference proteome</keyword>
<dbReference type="GO" id="GO:0005634">
    <property type="term" value="C:nucleus"/>
    <property type="evidence" value="ECO:0007669"/>
    <property type="project" value="UniProtKB-SubCell"/>
</dbReference>
<evidence type="ECO:0000313" key="12">
    <source>
        <dbReference type="Proteomes" id="UP000095728"/>
    </source>
</evidence>
<dbReference type="GO" id="GO:0006281">
    <property type="term" value="P:DNA repair"/>
    <property type="evidence" value="ECO:0007669"/>
    <property type="project" value="UniProtKB-UniRule"/>
</dbReference>
<dbReference type="Proteomes" id="UP000095728">
    <property type="component" value="Unassembled WGS sequence"/>
</dbReference>
<dbReference type="FunCoup" id="A0A1E5RNY4">
    <property type="interactions" value="22"/>
</dbReference>
<proteinExistence type="inferred from homology"/>
<evidence type="ECO:0000256" key="2">
    <source>
        <dbReference type="ARBA" id="ARBA00008997"/>
    </source>
</evidence>
<dbReference type="STRING" id="56408.A0A1E5RNY4"/>
<dbReference type="GO" id="GO:0006310">
    <property type="term" value="P:DNA recombination"/>
    <property type="evidence" value="ECO:0007669"/>
    <property type="project" value="UniProtKB-UniRule"/>
</dbReference>
<dbReference type="InterPro" id="IPR014854">
    <property type="entry name" value="Nse4_C"/>
</dbReference>
<accession>A0A1E5RNY4</accession>
<keyword evidence="5 7" id="KW-0234">DNA repair</keyword>
<dbReference type="EMBL" id="LPNM01000005">
    <property type="protein sequence ID" value="OEJ88578.1"/>
    <property type="molecule type" value="Genomic_DNA"/>
</dbReference>
<evidence type="ECO:0000256" key="4">
    <source>
        <dbReference type="ARBA" id="ARBA00023172"/>
    </source>
</evidence>
<dbReference type="GO" id="GO:0030915">
    <property type="term" value="C:Smc5-Smc6 complex"/>
    <property type="evidence" value="ECO:0007669"/>
    <property type="project" value="UniProtKB-UniRule"/>
</dbReference>
<name>A0A1E5RNY4_9ASCO</name>
<evidence type="ECO:0000256" key="7">
    <source>
        <dbReference type="RuleBase" id="RU365071"/>
    </source>
</evidence>
<comment type="function">
    <text evidence="7">Component of the SMC5-SMC6 complex, that promotes sister chromatid alignment after DNA damage and facilitates double-stranded DNA breaks (DSBs) repair via homologous recombination between sister chromatids.</text>
</comment>
<comment type="caution">
    <text evidence="11">The sequence shown here is derived from an EMBL/GenBank/DDBJ whole genome shotgun (WGS) entry which is preliminary data.</text>
</comment>
<organism evidence="11 12">
    <name type="scientific">Hanseniaspora osmophila</name>
    <dbReference type="NCBI Taxonomy" id="56408"/>
    <lineage>
        <taxon>Eukaryota</taxon>
        <taxon>Fungi</taxon>
        <taxon>Dikarya</taxon>
        <taxon>Ascomycota</taxon>
        <taxon>Saccharomycotina</taxon>
        <taxon>Saccharomycetes</taxon>
        <taxon>Saccharomycodales</taxon>
        <taxon>Saccharomycodaceae</taxon>
        <taxon>Hanseniaspora</taxon>
    </lineage>
</organism>
<evidence type="ECO:0000256" key="5">
    <source>
        <dbReference type="ARBA" id="ARBA00023204"/>
    </source>
</evidence>
<comment type="subunit">
    <text evidence="7">Component of the SMC5-SMC6 complex.</text>
</comment>
<feature type="compositionally biased region" description="Basic and acidic residues" evidence="8">
    <location>
        <begin position="1"/>
        <end position="13"/>
    </location>
</feature>
<evidence type="ECO:0000313" key="11">
    <source>
        <dbReference type="EMBL" id="OEJ88578.1"/>
    </source>
</evidence>
<dbReference type="Pfam" id="PF08743">
    <property type="entry name" value="Nse4_C"/>
    <property type="match status" value="1"/>
</dbReference>
<feature type="domain" description="Nse4/EID protein Nse3/MAGE-binding" evidence="10">
    <location>
        <begin position="103"/>
        <end position="163"/>
    </location>
</feature>
<keyword evidence="4 7" id="KW-0233">DNA recombination</keyword>